<comment type="caution">
    <text evidence="2">The sequence shown here is derived from an EMBL/GenBank/DDBJ whole genome shotgun (WGS) entry which is preliminary data.</text>
</comment>
<protein>
    <submittedName>
        <fullName evidence="2">Uncharacterized protein</fullName>
    </submittedName>
</protein>
<feature type="compositionally biased region" description="Polar residues" evidence="1">
    <location>
        <begin position="62"/>
        <end position="74"/>
    </location>
</feature>
<organism evidence="2 3">
    <name type="scientific">Coraliomargarita sinensis</name>
    <dbReference type="NCBI Taxonomy" id="2174842"/>
    <lineage>
        <taxon>Bacteria</taxon>
        <taxon>Pseudomonadati</taxon>
        <taxon>Verrucomicrobiota</taxon>
        <taxon>Opitutia</taxon>
        <taxon>Puniceicoccales</taxon>
        <taxon>Coraliomargaritaceae</taxon>
        <taxon>Coraliomargarita</taxon>
    </lineage>
</organism>
<dbReference type="AlphaFoldDB" id="A0A317ZKS7"/>
<reference evidence="2 3" key="1">
    <citation type="submission" date="2018-05" db="EMBL/GenBank/DDBJ databases">
        <title>Coraliomargarita sinensis sp. nov., isolated from a marine solar saltern.</title>
        <authorList>
            <person name="Zhou L.Y."/>
        </authorList>
    </citation>
    <scope>NUCLEOTIDE SEQUENCE [LARGE SCALE GENOMIC DNA]</scope>
    <source>
        <strain evidence="2 3">WN38</strain>
    </source>
</reference>
<evidence type="ECO:0000313" key="2">
    <source>
        <dbReference type="EMBL" id="PXA04419.1"/>
    </source>
</evidence>
<feature type="region of interest" description="Disordered" evidence="1">
    <location>
        <begin position="1"/>
        <end position="32"/>
    </location>
</feature>
<dbReference type="RefSeq" id="WP_110130870.1">
    <property type="nucleotide sequence ID" value="NZ_QHJQ01000004.1"/>
</dbReference>
<dbReference type="InParanoid" id="A0A317ZKS7"/>
<proteinExistence type="predicted"/>
<dbReference type="EMBL" id="QHJQ01000004">
    <property type="protein sequence ID" value="PXA04419.1"/>
    <property type="molecule type" value="Genomic_DNA"/>
</dbReference>
<keyword evidence="3" id="KW-1185">Reference proteome</keyword>
<evidence type="ECO:0000256" key="1">
    <source>
        <dbReference type="SAM" id="MobiDB-lite"/>
    </source>
</evidence>
<name>A0A317ZKS7_9BACT</name>
<accession>A0A317ZKS7</accession>
<dbReference type="Proteomes" id="UP000247099">
    <property type="component" value="Unassembled WGS sequence"/>
</dbReference>
<sequence length="87" mass="9394">MEDPEGEWRPSSLGGKPKLATDGSSNGGSFVQKGAGRVMEFYFLRRKDHGTSGSVRYTVQFSTDPSDFTDSGTVPTWVADSDPDSTN</sequence>
<feature type="region of interest" description="Disordered" evidence="1">
    <location>
        <begin position="62"/>
        <end position="87"/>
    </location>
</feature>
<gene>
    <name evidence="2" type="ORF">DDZ13_07765</name>
</gene>
<evidence type="ECO:0000313" key="3">
    <source>
        <dbReference type="Proteomes" id="UP000247099"/>
    </source>
</evidence>